<dbReference type="SUPFAM" id="SSF53756">
    <property type="entry name" value="UDP-Glycosyltransferase/glycogen phosphorylase"/>
    <property type="match status" value="1"/>
</dbReference>
<dbReference type="AlphaFoldDB" id="A0A8J6P3C7"/>
<name>A0A8J6P3C7_9BACT</name>
<sequence>MRIMILISVVGKVKRGGESSLIGLVSFLRKYAEIHVISGGPFPHDKVTNLGFPVMPKYTALYSGLPPFMRNRFIRRMHLDPLSVRNLFFCKHAVRVIRKQPPDLIVFRSVGPWGAKIGRYLRNAYKIPFVSIEGGWKTGERETARYGPNLHISVNINVADYLKKQLPGVEVVYIPNGISVANFDPEGPKARVDLPRPMFLGCGAMYKFKRFHLAIEAVSLLGKGTLLLLGKGSEEPYLQQFGKARLGHRFKMTSVPYDEMPSFYRAADILTLPSSGESFGMAYIEAMACNTPVVATNDRNRKIIVGNGGKLIDPEDIPAYATALDQACKTDYGERPRHQAERFDWAIIGPKYLQAFEETVIRSKRNLRDFPVYRRMSKKRRN</sequence>
<dbReference type="Pfam" id="PF13692">
    <property type="entry name" value="Glyco_trans_1_4"/>
    <property type="match status" value="1"/>
</dbReference>
<dbReference type="EMBL" id="JACNIG010000421">
    <property type="protein sequence ID" value="MBC8434350.1"/>
    <property type="molecule type" value="Genomic_DNA"/>
</dbReference>
<dbReference type="PANTHER" id="PTHR46401:SF2">
    <property type="entry name" value="GLYCOSYLTRANSFERASE WBBK-RELATED"/>
    <property type="match status" value="1"/>
</dbReference>
<dbReference type="GO" id="GO:0009103">
    <property type="term" value="P:lipopolysaccharide biosynthetic process"/>
    <property type="evidence" value="ECO:0007669"/>
    <property type="project" value="TreeGrafter"/>
</dbReference>
<proteinExistence type="predicted"/>
<dbReference type="Proteomes" id="UP000605201">
    <property type="component" value="Unassembled WGS sequence"/>
</dbReference>
<evidence type="ECO:0000256" key="1">
    <source>
        <dbReference type="ARBA" id="ARBA00022679"/>
    </source>
</evidence>
<dbReference type="PANTHER" id="PTHR46401">
    <property type="entry name" value="GLYCOSYLTRANSFERASE WBBK-RELATED"/>
    <property type="match status" value="1"/>
</dbReference>
<dbReference type="Gene3D" id="3.40.50.2000">
    <property type="entry name" value="Glycogen Phosphorylase B"/>
    <property type="match status" value="2"/>
</dbReference>
<comment type="caution">
    <text evidence="2">The sequence shown here is derived from an EMBL/GenBank/DDBJ whole genome shotgun (WGS) entry which is preliminary data.</text>
</comment>
<protein>
    <submittedName>
        <fullName evidence="2">Glycosyltransferase</fullName>
    </submittedName>
</protein>
<dbReference type="GO" id="GO:0016757">
    <property type="term" value="F:glycosyltransferase activity"/>
    <property type="evidence" value="ECO:0007669"/>
    <property type="project" value="TreeGrafter"/>
</dbReference>
<reference evidence="2 3" key="1">
    <citation type="submission" date="2020-08" db="EMBL/GenBank/DDBJ databases">
        <title>Bridging the membrane lipid divide: bacteria of the FCB group superphylum have the potential to synthesize archaeal ether lipids.</title>
        <authorList>
            <person name="Villanueva L."/>
            <person name="Von Meijenfeldt F.A.B."/>
            <person name="Westbye A.B."/>
            <person name="Yadav S."/>
            <person name="Hopmans E.C."/>
            <person name="Dutilh B.E."/>
            <person name="Sinninghe Damste J.S."/>
        </authorList>
    </citation>
    <scope>NUCLEOTIDE SEQUENCE [LARGE SCALE GENOMIC DNA]</scope>
    <source>
        <strain evidence="2">NIOZ-UU17</strain>
    </source>
</reference>
<accession>A0A8J6P3C7</accession>
<keyword evidence="1" id="KW-0808">Transferase</keyword>
<evidence type="ECO:0000313" key="2">
    <source>
        <dbReference type="EMBL" id="MBC8434350.1"/>
    </source>
</evidence>
<organism evidence="2 3">
    <name type="scientific">Candidatus Desulfatibia vada</name>
    <dbReference type="NCBI Taxonomy" id="2841696"/>
    <lineage>
        <taxon>Bacteria</taxon>
        <taxon>Pseudomonadati</taxon>
        <taxon>Thermodesulfobacteriota</taxon>
        <taxon>Desulfobacteria</taxon>
        <taxon>Desulfobacterales</taxon>
        <taxon>Desulfobacterales incertae sedis</taxon>
        <taxon>Candidatus Desulfatibia</taxon>
    </lineage>
</organism>
<evidence type="ECO:0000313" key="3">
    <source>
        <dbReference type="Proteomes" id="UP000605201"/>
    </source>
</evidence>
<gene>
    <name evidence="2" type="ORF">H8D96_20775</name>
</gene>